<dbReference type="Pfam" id="PF10551">
    <property type="entry name" value="MULE"/>
    <property type="match status" value="1"/>
</dbReference>
<dbReference type="AlphaFoldDB" id="A0A835DCD2"/>
<accession>A0A835DCD2</accession>
<dbReference type="OMA" id="DWAIVEQ"/>
<sequence length="120" mass="13524">MKQRFLAGCRPFIGMDGYFLKGPFGGMLLTALALDGDLGIYPIAFVVVESKTKESWKFFICHLHSVLGDVRDLTLMTDRQKGVLPAIEEIMPEANNKYCARHIYSNFSANHLGLELKTHF</sequence>
<name>A0A835DCD2_TETSI</name>
<comment type="caution">
    <text evidence="2">The sequence shown here is derived from an EMBL/GenBank/DDBJ whole genome shotgun (WGS) entry which is preliminary data.</text>
</comment>
<dbReference type="PANTHER" id="PTHR31973:SF187">
    <property type="entry name" value="MUTATOR TRANSPOSASE MUDRA PROTEIN"/>
    <property type="match status" value="1"/>
</dbReference>
<dbReference type="OrthoDB" id="1000359at2759"/>
<dbReference type="InterPro" id="IPR018289">
    <property type="entry name" value="MULE_transposase_dom"/>
</dbReference>
<gene>
    <name evidence="2" type="ORF">HHK36_018983</name>
</gene>
<reference evidence="2 3" key="1">
    <citation type="submission" date="2020-04" db="EMBL/GenBank/DDBJ databases">
        <title>Plant Genome Project.</title>
        <authorList>
            <person name="Zhang R.-G."/>
        </authorList>
    </citation>
    <scope>NUCLEOTIDE SEQUENCE [LARGE SCALE GENOMIC DNA]</scope>
    <source>
        <strain evidence="2">YNK0</strain>
        <tissue evidence="2">Leaf</tissue>
    </source>
</reference>
<organism evidence="2 3">
    <name type="scientific">Tetracentron sinense</name>
    <name type="common">Spur-leaf</name>
    <dbReference type="NCBI Taxonomy" id="13715"/>
    <lineage>
        <taxon>Eukaryota</taxon>
        <taxon>Viridiplantae</taxon>
        <taxon>Streptophyta</taxon>
        <taxon>Embryophyta</taxon>
        <taxon>Tracheophyta</taxon>
        <taxon>Spermatophyta</taxon>
        <taxon>Magnoliopsida</taxon>
        <taxon>Trochodendrales</taxon>
        <taxon>Trochodendraceae</taxon>
        <taxon>Tetracentron</taxon>
    </lineage>
</organism>
<dbReference type="EMBL" id="JABCRI010000013">
    <property type="protein sequence ID" value="KAF8395044.1"/>
    <property type="molecule type" value="Genomic_DNA"/>
</dbReference>
<evidence type="ECO:0000313" key="3">
    <source>
        <dbReference type="Proteomes" id="UP000655225"/>
    </source>
</evidence>
<dbReference type="Proteomes" id="UP000655225">
    <property type="component" value="Unassembled WGS sequence"/>
</dbReference>
<keyword evidence="3" id="KW-1185">Reference proteome</keyword>
<proteinExistence type="predicted"/>
<protein>
    <recommendedName>
        <fullName evidence="1">MULE transposase domain-containing protein</fullName>
    </recommendedName>
</protein>
<evidence type="ECO:0000313" key="2">
    <source>
        <dbReference type="EMBL" id="KAF8395044.1"/>
    </source>
</evidence>
<dbReference type="PANTHER" id="PTHR31973">
    <property type="entry name" value="POLYPROTEIN, PUTATIVE-RELATED"/>
    <property type="match status" value="1"/>
</dbReference>
<evidence type="ECO:0000259" key="1">
    <source>
        <dbReference type="Pfam" id="PF10551"/>
    </source>
</evidence>
<feature type="domain" description="MULE transposase" evidence="1">
    <location>
        <begin position="13"/>
        <end position="106"/>
    </location>
</feature>